<dbReference type="RefSeq" id="WP_023350722.1">
    <property type="nucleotide sequence ID" value="NZ_AP014956.1"/>
</dbReference>
<dbReference type="InterPro" id="IPR012454">
    <property type="entry name" value="DUF1659"/>
</dbReference>
<feature type="domain" description="DUF1659" evidence="1">
    <location>
        <begin position="8"/>
        <end position="67"/>
    </location>
</feature>
<dbReference type="Proteomes" id="UP000550736">
    <property type="component" value="Unassembled WGS sequence"/>
</dbReference>
<evidence type="ECO:0000313" key="5">
    <source>
        <dbReference type="Proteomes" id="UP000291949"/>
    </source>
</evidence>
<reference evidence="4 5" key="1">
    <citation type="journal article" date="2019" name="Sci. Transl. Med.">
        <title>Quorum sensing between bacterial species on the skin protects against epidermal injury in atopic dermatitis.</title>
        <authorList>
            <person name="Williams M.R."/>
        </authorList>
    </citation>
    <scope>NUCLEOTIDE SEQUENCE [LARGE SCALE GENOMIC DNA]</scope>
    <source>
        <strain evidence="4 5">H8</strain>
    </source>
</reference>
<dbReference type="Proteomes" id="UP000291949">
    <property type="component" value="Unassembled WGS sequence"/>
</dbReference>
<dbReference type="EMBL" id="JABBMI010000054">
    <property type="protein sequence ID" value="NMK53898.1"/>
    <property type="molecule type" value="Genomic_DNA"/>
</dbReference>
<proteinExistence type="predicted"/>
<organism evidence="4 5">
    <name type="scientific">Staphylococcus capitis</name>
    <dbReference type="NCBI Taxonomy" id="29388"/>
    <lineage>
        <taxon>Bacteria</taxon>
        <taxon>Bacillati</taxon>
        <taxon>Bacillota</taxon>
        <taxon>Bacilli</taxon>
        <taxon>Bacillales</taxon>
        <taxon>Staphylococcaceae</taxon>
        <taxon>Staphylococcus</taxon>
    </lineage>
</organism>
<dbReference type="EMBL" id="JABBLX010000006">
    <property type="protein sequence ID" value="NMK97187.1"/>
    <property type="molecule type" value="Genomic_DNA"/>
</dbReference>
<dbReference type="Proteomes" id="UP000538955">
    <property type="component" value="Unassembled WGS sequence"/>
</dbReference>
<evidence type="ECO:0000313" key="2">
    <source>
        <dbReference type="EMBL" id="NMK53898.1"/>
    </source>
</evidence>
<dbReference type="EMBL" id="SCHC01000001">
    <property type="protein sequence ID" value="TBW77596.1"/>
    <property type="molecule type" value="Genomic_DNA"/>
</dbReference>
<comment type="caution">
    <text evidence="4">The sequence shown here is derived from an EMBL/GenBank/DDBJ whole genome shotgun (WGS) entry which is preliminary data.</text>
</comment>
<evidence type="ECO:0000313" key="6">
    <source>
        <dbReference type="Proteomes" id="UP000538955"/>
    </source>
</evidence>
<evidence type="ECO:0000259" key="1">
    <source>
        <dbReference type="Pfam" id="PF07872"/>
    </source>
</evidence>
<dbReference type="Pfam" id="PF07872">
    <property type="entry name" value="DUF1659"/>
    <property type="match status" value="1"/>
</dbReference>
<protein>
    <recommendedName>
        <fullName evidence="1">DUF1659 domain-containing protein</fullName>
    </recommendedName>
</protein>
<evidence type="ECO:0000313" key="3">
    <source>
        <dbReference type="EMBL" id="NMK97187.1"/>
    </source>
</evidence>
<sequence>MNEINQVTALFTQVKHDSEGKVVEHKRRFSNLNPSTSNDQIRTFSNIIERLTGEKYDKVEVTKTEALI</sequence>
<evidence type="ECO:0000313" key="7">
    <source>
        <dbReference type="Proteomes" id="UP000550736"/>
    </source>
</evidence>
<accession>A0A7Z7YVP6</accession>
<evidence type="ECO:0000313" key="4">
    <source>
        <dbReference type="EMBL" id="TBW77596.1"/>
    </source>
</evidence>
<name>A0A7Z7YVP6_STACP</name>
<keyword evidence="6" id="KW-1185">Reference proteome</keyword>
<dbReference type="AlphaFoldDB" id="A0A7Z7YVP6"/>
<gene>
    <name evidence="4" type="ORF">EQ811_00560</name>
    <name evidence="3" type="ORF">HHM13_03605</name>
    <name evidence="2" type="ORF">HHM24_03920</name>
</gene>
<reference evidence="6 7" key="2">
    <citation type="submission" date="2020-04" db="EMBL/GenBank/DDBJ databases">
        <title>The Epidemiology and Molecular Characteristics of Linezolid-Resistant Staphylococcus capitis in Huashan Hospital, Shanghai.</title>
        <authorList>
            <person name="Ding L."/>
            <person name="Li P."/>
            <person name="Yang Y."/>
            <person name="Lin D."/>
            <person name="Xu X."/>
        </authorList>
    </citation>
    <scope>NUCLEOTIDE SEQUENCE [LARGE SCALE GENOMIC DNA]</scope>
    <source>
        <strain evidence="3 7">12-86</strain>
        <strain evidence="2 6">17-84</strain>
    </source>
</reference>